<dbReference type="RefSeq" id="WP_147932659.1">
    <property type="nucleotide sequence ID" value="NZ_VOXD01000046.1"/>
</dbReference>
<dbReference type="Gene3D" id="3.90.550.10">
    <property type="entry name" value="Spore Coat Polysaccharide Biosynthesis Protein SpsA, Chain A"/>
    <property type="match status" value="1"/>
</dbReference>
<dbReference type="InterPro" id="IPR029044">
    <property type="entry name" value="Nucleotide-diphossugar_trans"/>
</dbReference>
<dbReference type="InterPro" id="IPR050256">
    <property type="entry name" value="Glycosyltransferase_2"/>
</dbReference>
<evidence type="ECO:0000313" key="3">
    <source>
        <dbReference type="Proteomes" id="UP000321907"/>
    </source>
</evidence>
<dbReference type="AlphaFoldDB" id="A0A5C7F7A3"/>
<dbReference type="InterPro" id="IPR001173">
    <property type="entry name" value="Glyco_trans_2-like"/>
</dbReference>
<dbReference type="Pfam" id="PF00535">
    <property type="entry name" value="Glycos_transf_2"/>
    <property type="match status" value="1"/>
</dbReference>
<keyword evidence="3" id="KW-1185">Reference proteome</keyword>
<name>A0A5C7F7A3_9BACT</name>
<protein>
    <submittedName>
        <fullName evidence="2">Glycosyltransferase family 2 protein</fullName>
    </submittedName>
</protein>
<dbReference type="EMBL" id="VOXD01000046">
    <property type="protein sequence ID" value="TXF85450.1"/>
    <property type="molecule type" value="Genomic_DNA"/>
</dbReference>
<dbReference type="GO" id="GO:0016740">
    <property type="term" value="F:transferase activity"/>
    <property type="evidence" value="ECO:0007669"/>
    <property type="project" value="UniProtKB-KW"/>
</dbReference>
<keyword evidence="2" id="KW-0808">Transferase</keyword>
<dbReference type="SUPFAM" id="SSF53448">
    <property type="entry name" value="Nucleotide-diphospho-sugar transferases"/>
    <property type="match status" value="1"/>
</dbReference>
<gene>
    <name evidence="2" type="ORF">FUA23_20545</name>
</gene>
<organism evidence="2 3">
    <name type="scientific">Neolewinella aurantiaca</name>
    <dbReference type="NCBI Taxonomy" id="2602767"/>
    <lineage>
        <taxon>Bacteria</taxon>
        <taxon>Pseudomonadati</taxon>
        <taxon>Bacteroidota</taxon>
        <taxon>Saprospiria</taxon>
        <taxon>Saprospirales</taxon>
        <taxon>Lewinellaceae</taxon>
        <taxon>Neolewinella</taxon>
    </lineage>
</organism>
<feature type="domain" description="Glycosyltransferase 2-like" evidence="1">
    <location>
        <begin position="10"/>
        <end position="165"/>
    </location>
</feature>
<sequence length="229" mass="25423">MTSNSSDIWVCLPAYNEATVLEEVFTELRSEGFNNVCVIDDGSSDGTGELARRLGAVVATHPINRGAGAAVMTGIQLARQRQWQHLAFIDADGQHVVRDLHKLRELMQEQQCDLVVGSRFLDPSLCIPRSRRFFNGIANTMTNMFARGSYTDSQSGMRLLNRNAIVAINLDIDGFGFCSEMLMKAESKQLAVGETAISVRYTDYSVSKGQDLQIGFTTALNFLWNIVFR</sequence>
<dbReference type="PANTHER" id="PTHR48090">
    <property type="entry name" value="UNDECAPRENYL-PHOSPHATE 4-DEOXY-4-FORMAMIDO-L-ARABINOSE TRANSFERASE-RELATED"/>
    <property type="match status" value="1"/>
</dbReference>
<reference evidence="2 3" key="1">
    <citation type="submission" date="2019-08" db="EMBL/GenBank/DDBJ databases">
        <title>Lewinella sp. strain SSH13 Genome sequencing and assembly.</title>
        <authorList>
            <person name="Kim I."/>
        </authorList>
    </citation>
    <scope>NUCLEOTIDE SEQUENCE [LARGE SCALE GENOMIC DNA]</scope>
    <source>
        <strain evidence="2 3">SSH13</strain>
    </source>
</reference>
<evidence type="ECO:0000313" key="2">
    <source>
        <dbReference type="EMBL" id="TXF85450.1"/>
    </source>
</evidence>
<dbReference type="Proteomes" id="UP000321907">
    <property type="component" value="Unassembled WGS sequence"/>
</dbReference>
<dbReference type="PANTHER" id="PTHR48090:SF7">
    <property type="entry name" value="RFBJ PROTEIN"/>
    <property type="match status" value="1"/>
</dbReference>
<dbReference type="CDD" id="cd04179">
    <property type="entry name" value="DPM_DPG-synthase_like"/>
    <property type="match status" value="1"/>
</dbReference>
<proteinExistence type="predicted"/>
<accession>A0A5C7F7A3</accession>
<dbReference type="OrthoDB" id="952827at2"/>
<comment type="caution">
    <text evidence="2">The sequence shown here is derived from an EMBL/GenBank/DDBJ whole genome shotgun (WGS) entry which is preliminary data.</text>
</comment>
<evidence type="ECO:0000259" key="1">
    <source>
        <dbReference type="Pfam" id="PF00535"/>
    </source>
</evidence>